<dbReference type="EMBL" id="CP020370">
    <property type="protein sequence ID" value="AUB82072.1"/>
    <property type="molecule type" value="Genomic_DNA"/>
</dbReference>
<evidence type="ECO:0000256" key="2">
    <source>
        <dbReference type="ARBA" id="ARBA00023012"/>
    </source>
</evidence>
<feature type="region of interest" description="Disordered" evidence="8">
    <location>
        <begin position="95"/>
        <end position="157"/>
    </location>
</feature>
<dbReference type="GO" id="GO:0006355">
    <property type="term" value="P:regulation of DNA-templated transcription"/>
    <property type="evidence" value="ECO:0007669"/>
    <property type="project" value="InterPro"/>
</dbReference>
<dbReference type="SUPFAM" id="SSF46894">
    <property type="entry name" value="C-terminal effector domain of the bipartite response regulators"/>
    <property type="match status" value="1"/>
</dbReference>
<reference evidence="11 12" key="1">
    <citation type="submission" date="2017-03" db="EMBL/GenBank/DDBJ databases">
        <title>Complete genome sequence of Candidatus 'Thiodictyon syntrophicum' sp. nov. strain Cad16T, a photolithoautotroph purple sulfur bacterium isolated from an alpine meromictic lake.</title>
        <authorList>
            <person name="Luedin S.M."/>
            <person name="Pothier J.F."/>
            <person name="Danza F."/>
            <person name="Storelli N."/>
            <person name="Wittwer M."/>
            <person name="Tonolla M."/>
        </authorList>
    </citation>
    <scope>NUCLEOTIDE SEQUENCE [LARGE SCALE GENOMIC DNA]</scope>
    <source>
        <strain evidence="11 12">Cad16T</strain>
    </source>
</reference>
<gene>
    <name evidence="11" type="ORF">THSYN_14695</name>
</gene>
<keyword evidence="3" id="KW-0805">Transcription regulation</keyword>
<dbReference type="KEGG" id="tsy:THSYN_14695"/>
<sequence>MTTAVSHSAVVGSVGETGSSPPTRAPQTARARNTAARIRLVVPTSRSNRLGWGWRSSTPPIAAYRPPIADEKYTGARPGGSPSGCHARRISNNRAVTSASGRRQPCVPSNAAKAASSSALPASISRWDSVGSPVTGSSERAQISNSPMPTRARPHHQNASAGLGLGAVVKYTVAAAASARSVNPKTSATVGMSIMHEPSTDMSRDPTATIAIVEDEPVLRTELAFQLERQGFAVATFENAEQFYRHLAVQPVQIALLDIGLTGEDGLSICRHLRSHDPRFGIVFMTARAMRDDRLAGLQAGGDAYLVKPVDLDELVLILNRLIERIMPPPQARVETRNDWRLEPDRGLLLSPAGQRLHLSAGEIQVLGVLLREGDRACSHGTLAVAMGLMPQEYNRHRVEVILSRLRARVLRETGQALPIVAVRGYGYRFGC</sequence>
<keyword evidence="1 6" id="KW-0597">Phosphoprotein</keyword>
<dbReference type="InterPro" id="IPR011006">
    <property type="entry name" value="CheY-like_superfamily"/>
</dbReference>
<accession>A0A2K8U910</accession>
<dbReference type="GO" id="GO:0000976">
    <property type="term" value="F:transcription cis-regulatory region binding"/>
    <property type="evidence" value="ECO:0007669"/>
    <property type="project" value="TreeGrafter"/>
</dbReference>
<feature type="compositionally biased region" description="Low complexity" evidence="8">
    <location>
        <begin position="109"/>
        <end position="125"/>
    </location>
</feature>
<feature type="domain" description="Response regulatory" evidence="9">
    <location>
        <begin position="209"/>
        <end position="323"/>
    </location>
</feature>
<evidence type="ECO:0000256" key="4">
    <source>
        <dbReference type="ARBA" id="ARBA00023125"/>
    </source>
</evidence>
<feature type="compositionally biased region" description="Low complexity" evidence="8">
    <location>
        <begin position="21"/>
        <end position="33"/>
    </location>
</feature>
<evidence type="ECO:0000259" key="9">
    <source>
        <dbReference type="PROSITE" id="PS50110"/>
    </source>
</evidence>
<protein>
    <recommendedName>
        <fullName evidence="13">Response regulatory domain-containing protein</fullName>
    </recommendedName>
</protein>
<feature type="DNA-binding region" description="OmpR/PhoB-type" evidence="7">
    <location>
        <begin position="332"/>
        <end position="432"/>
    </location>
</feature>
<keyword evidence="5" id="KW-0804">Transcription</keyword>
<feature type="modified residue" description="4-aspartylphosphate" evidence="6">
    <location>
        <position position="258"/>
    </location>
</feature>
<evidence type="ECO:0000256" key="6">
    <source>
        <dbReference type="PROSITE-ProRule" id="PRU00169"/>
    </source>
</evidence>
<evidence type="ECO:0000256" key="5">
    <source>
        <dbReference type="ARBA" id="ARBA00023163"/>
    </source>
</evidence>
<dbReference type="PANTHER" id="PTHR48111">
    <property type="entry name" value="REGULATOR OF RPOS"/>
    <property type="match status" value="1"/>
</dbReference>
<dbReference type="InterPro" id="IPR036388">
    <property type="entry name" value="WH-like_DNA-bd_sf"/>
</dbReference>
<dbReference type="InterPro" id="IPR001789">
    <property type="entry name" value="Sig_transdc_resp-reg_receiver"/>
</dbReference>
<keyword evidence="2" id="KW-0902">Two-component regulatory system</keyword>
<proteinExistence type="predicted"/>
<dbReference type="Pfam" id="PF00486">
    <property type="entry name" value="Trans_reg_C"/>
    <property type="match status" value="1"/>
</dbReference>
<feature type="compositionally biased region" description="Polar residues" evidence="8">
    <location>
        <begin position="132"/>
        <end position="148"/>
    </location>
</feature>
<dbReference type="AlphaFoldDB" id="A0A2K8U910"/>
<dbReference type="PANTHER" id="PTHR48111:SF1">
    <property type="entry name" value="TWO-COMPONENT RESPONSE REGULATOR ORR33"/>
    <property type="match status" value="1"/>
</dbReference>
<evidence type="ECO:0000256" key="7">
    <source>
        <dbReference type="PROSITE-ProRule" id="PRU01091"/>
    </source>
</evidence>
<dbReference type="Gene3D" id="1.10.10.10">
    <property type="entry name" value="Winged helix-like DNA-binding domain superfamily/Winged helix DNA-binding domain"/>
    <property type="match status" value="1"/>
</dbReference>
<evidence type="ECO:0000256" key="3">
    <source>
        <dbReference type="ARBA" id="ARBA00023015"/>
    </source>
</evidence>
<evidence type="ECO:0000256" key="1">
    <source>
        <dbReference type="ARBA" id="ARBA00022553"/>
    </source>
</evidence>
<organism evidence="11 12">
    <name type="scientific">Candidatus Thiodictyon syntrophicum</name>
    <dbReference type="NCBI Taxonomy" id="1166950"/>
    <lineage>
        <taxon>Bacteria</taxon>
        <taxon>Pseudomonadati</taxon>
        <taxon>Pseudomonadota</taxon>
        <taxon>Gammaproteobacteria</taxon>
        <taxon>Chromatiales</taxon>
        <taxon>Chromatiaceae</taxon>
        <taxon>Thiodictyon</taxon>
    </lineage>
</organism>
<keyword evidence="12" id="KW-1185">Reference proteome</keyword>
<feature type="region of interest" description="Disordered" evidence="8">
    <location>
        <begin position="70"/>
        <end position="89"/>
    </location>
</feature>
<evidence type="ECO:0008006" key="13">
    <source>
        <dbReference type="Google" id="ProtNLM"/>
    </source>
</evidence>
<dbReference type="GO" id="GO:0032993">
    <property type="term" value="C:protein-DNA complex"/>
    <property type="evidence" value="ECO:0007669"/>
    <property type="project" value="TreeGrafter"/>
</dbReference>
<dbReference type="SMART" id="SM00862">
    <property type="entry name" value="Trans_reg_C"/>
    <property type="match status" value="1"/>
</dbReference>
<dbReference type="InterPro" id="IPR016032">
    <property type="entry name" value="Sig_transdc_resp-reg_C-effctor"/>
</dbReference>
<feature type="region of interest" description="Disordered" evidence="8">
    <location>
        <begin position="1"/>
        <end position="33"/>
    </location>
</feature>
<dbReference type="Pfam" id="PF00072">
    <property type="entry name" value="Response_reg"/>
    <property type="match status" value="1"/>
</dbReference>
<dbReference type="Gene3D" id="3.40.50.2300">
    <property type="match status" value="1"/>
</dbReference>
<keyword evidence="4 7" id="KW-0238">DNA-binding</keyword>
<dbReference type="OrthoDB" id="9796655at2"/>
<dbReference type="CDD" id="cd17574">
    <property type="entry name" value="REC_OmpR"/>
    <property type="match status" value="1"/>
</dbReference>
<dbReference type="InterPro" id="IPR001867">
    <property type="entry name" value="OmpR/PhoB-type_DNA-bd"/>
</dbReference>
<dbReference type="SMART" id="SM00448">
    <property type="entry name" value="REC"/>
    <property type="match status" value="1"/>
</dbReference>
<evidence type="ECO:0000313" key="11">
    <source>
        <dbReference type="EMBL" id="AUB82072.1"/>
    </source>
</evidence>
<dbReference type="PROSITE" id="PS51755">
    <property type="entry name" value="OMPR_PHOB"/>
    <property type="match status" value="1"/>
</dbReference>
<name>A0A2K8U910_9GAMM</name>
<dbReference type="Proteomes" id="UP000232638">
    <property type="component" value="Chromosome"/>
</dbReference>
<feature type="compositionally biased region" description="Low complexity" evidence="8">
    <location>
        <begin position="1"/>
        <end position="14"/>
    </location>
</feature>
<evidence type="ECO:0000259" key="10">
    <source>
        <dbReference type="PROSITE" id="PS51755"/>
    </source>
</evidence>
<dbReference type="InterPro" id="IPR039420">
    <property type="entry name" value="WalR-like"/>
</dbReference>
<feature type="domain" description="OmpR/PhoB-type" evidence="10">
    <location>
        <begin position="332"/>
        <end position="432"/>
    </location>
</feature>
<dbReference type="SUPFAM" id="SSF52172">
    <property type="entry name" value="CheY-like"/>
    <property type="match status" value="1"/>
</dbReference>
<evidence type="ECO:0000313" key="12">
    <source>
        <dbReference type="Proteomes" id="UP000232638"/>
    </source>
</evidence>
<dbReference type="PROSITE" id="PS50110">
    <property type="entry name" value="RESPONSE_REGULATORY"/>
    <property type="match status" value="1"/>
</dbReference>
<dbReference type="GO" id="GO:0000156">
    <property type="term" value="F:phosphorelay response regulator activity"/>
    <property type="evidence" value="ECO:0007669"/>
    <property type="project" value="TreeGrafter"/>
</dbReference>
<dbReference type="GO" id="GO:0005829">
    <property type="term" value="C:cytosol"/>
    <property type="evidence" value="ECO:0007669"/>
    <property type="project" value="TreeGrafter"/>
</dbReference>
<evidence type="ECO:0000256" key="8">
    <source>
        <dbReference type="SAM" id="MobiDB-lite"/>
    </source>
</evidence>